<keyword evidence="5" id="KW-0564">Palmitate</keyword>
<evidence type="ECO:0000313" key="8">
    <source>
        <dbReference type="EMBL" id="CAB3832504.1"/>
    </source>
</evidence>
<feature type="signal peptide" evidence="7">
    <location>
        <begin position="1"/>
        <end position="29"/>
    </location>
</feature>
<dbReference type="PANTHER" id="PTHR30429:SF1">
    <property type="entry name" value="D-METHIONINE-BINDING LIPOPROTEIN METQ-RELATED"/>
    <property type="match status" value="1"/>
</dbReference>
<dbReference type="Proteomes" id="UP000494117">
    <property type="component" value="Unassembled WGS sequence"/>
</dbReference>
<proteinExistence type="inferred from homology"/>
<evidence type="ECO:0000256" key="6">
    <source>
        <dbReference type="ARBA" id="ARBA00023288"/>
    </source>
</evidence>
<sequence>MFLSQLFTKLARGAAAAGLALACVANASAQDKPLRIGVIPSVANAATELAIAQAKKEGLEVKLVEFNDWVLPNIAVADGSVDANFFQHEPFLELFNQRRGADLTPIAYGYSTTIGLFSKKLKKGDAMPDGATIAVPNDPVNTGRALLLLESIGLIKLKPGVAHQASLQDVVSNPKKLKFVPIEGSQSARTFDDVTASVTYTTFAKQAGLNEKDGLAFDNTDPANVRRYAIRWVTTPARAQDPRLLKFISIYQNSPEVKAKLRSLYGDLIDFPW</sequence>
<protein>
    <submittedName>
        <fullName evidence="8">D-methionine-binding lipoprotein MetQ</fullName>
    </submittedName>
</protein>
<keyword evidence="3 7" id="KW-0732">Signal</keyword>
<dbReference type="AlphaFoldDB" id="A0A6S7C4T7"/>
<evidence type="ECO:0000256" key="2">
    <source>
        <dbReference type="ARBA" id="ARBA00008973"/>
    </source>
</evidence>
<name>A0A6S7C4T7_9BURK</name>
<organism evidence="8 9">
    <name type="scientific">Achromobacter anxifer</name>
    <dbReference type="NCBI Taxonomy" id="1287737"/>
    <lineage>
        <taxon>Bacteria</taxon>
        <taxon>Pseudomonadati</taxon>
        <taxon>Pseudomonadota</taxon>
        <taxon>Betaproteobacteria</taxon>
        <taxon>Burkholderiales</taxon>
        <taxon>Alcaligenaceae</taxon>
        <taxon>Achromobacter</taxon>
    </lineage>
</organism>
<evidence type="ECO:0000256" key="3">
    <source>
        <dbReference type="ARBA" id="ARBA00022729"/>
    </source>
</evidence>
<keyword evidence="9" id="KW-1185">Reference proteome</keyword>
<reference evidence="8 9" key="1">
    <citation type="submission" date="2020-04" db="EMBL/GenBank/DDBJ databases">
        <authorList>
            <person name="De Canck E."/>
        </authorList>
    </citation>
    <scope>NUCLEOTIDE SEQUENCE [LARGE SCALE GENOMIC DNA]</scope>
    <source>
        <strain evidence="8 9">LMG 26858</strain>
    </source>
</reference>
<evidence type="ECO:0000256" key="4">
    <source>
        <dbReference type="ARBA" id="ARBA00023136"/>
    </source>
</evidence>
<accession>A0A6S7C4T7</accession>
<dbReference type="InterPro" id="IPR004872">
    <property type="entry name" value="Lipoprotein_NlpA"/>
</dbReference>
<evidence type="ECO:0000256" key="1">
    <source>
        <dbReference type="ARBA" id="ARBA00004635"/>
    </source>
</evidence>
<keyword evidence="6 8" id="KW-0449">Lipoprotein</keyword>
<keyword evidence="4" id="KW-0472">Membrane</keyword>
<dbReference type="Pfam" id="PF03180">
    <property type="entry name" value="Lipoprotein_9"/>
    <property type="match status" value="1"/>
</dbReference>
<evidence type="ECO:0000256" key="5">
    <source>
        <dbReference type="ARBA" id="ARBA00023139"/>
    </source>
</evidence>
<evidence type="ECO:0000313" key="9">
    <source>
        <dbReference type="Proteomes" id="UP000494117"/>
    </source>
</evidence>
<dbReference type="GO" id="GO:0016020">
    <property type="term" value="C:membrane"/>
    <property type="evidence" value="ECO:0007669"/>
    <property type="project" value="UniProtKB-SubCell"/>
</dbReference>
<comment type="subcellular location">
    <subcellularLocation>
        <location evidence="1">Membrane</location>
        <topology evidence="1">Lipid-anchor</topology>
    </subcellularLocation>
</comment>
<feature type="chain" id="PRO_5028802844" evidence="7">
    <location>
        <begin position="30"/>
        <end position="273"/>
    </location>
</feature>
<dbReference type="PANTHER" id="PTHR30429">
    <property type="entry name" value="D-METHIONINE-BINDING LIPOPROTEIN METQ"/>
    <property type="match status" value="1"/>
</dbReference>
<evidence type="ECO:0000256" key="7">
    <source>
        <dbReference type="SAM" id="SignalP"/>
    </source>
</evidence>
<dbReference type="Gene3D" id="3.40.190.10">
    <property type="entry name" value="Periplasmic binding protein-like II"/>
    <property type="match status" value="2"/>
</dbReference>
<dbReference type="RefSeq" id="WP_175205661.1">
    <property type="nucleotide sequence ID" value="NZ_CADILG010000003.1"/>
</dbReference>
<dbReference type="SUPFAM" id="SSF53850">
    <property type="entry name" value="Periplasmic binding protein-like II"/>
    <property type="match status" value="1"/>
</dbReference>
<comment type="similarity">
    <text evidence="2">Belongs to the NlpA lipoprotein family.</text>
</comment>
<gene>
    <name evidence="8" type="primary">metQ_1</name>
    <name evidence="8" type="ORF">LMG26858_00772</name>
</gene>
<dbReference type="EMBL" id="CADILG010000003">
    <property type="protein sequence ID" value="CAB3832504.1"/>
    <property type="molecule type" value="Genomic_DNA"/>
</dbReference>